<dbReference type="GO" id="GO:0004540">
    <property type="term" value="F:RNA nuclease activity"/>
    <property type="evidence" value="ECO:0007669"/>
    <property type="project" value="InterPro"/>
</dbReference>
<evidence type="ECO:0000313" key="8">
    <source>
        <dbReference type="Proteomes" id="UP000041254"/>
    </source>
</evidence>
<evidence type="ECO:0000256" key="3">
    <source>
        <dbReference type="ARBA" id="ARBA00022833"/>
    </source>
</evidence>
<dbReference type="InterPro" id="IPR000571">
    <property type="entry name" value="Znf_CCCH"/>
</dbReference>
<dbReference type="AlphaFoldDB" id="A0A0G4EQH1"/>
<dbReference type="PhylomeDB" id="A0A0G4EQH1"/>
<keyword evidence="2 4" id="KW-0863">Zinc-finger</keyword>
<evidence type="ECO:0000256" key="1">
    <source>
        <dbReference type="ARBA" id="ARBA00022723"/>
    </source>
</evidence>
<keyword evidence="1 4" id="KW-0479">Metal-binding</keyword>
<dbReference type="SUPFAM" id="SSF90229">
    <property type="entry name" value="CCCH zinc finger"/>
    <property type="match status" value="1"/>
</dbReference>
<dbReference type="GO" id="GO:0008270">
    <property type="term" value="F:zinc ion binding"/>
    <property type="evidence" value="ECO:0007669"/>
    <property type="project" value="UniProtKB-KW"/>
</dbReference>
<evidence type="ECO:0000256" key="2">
    <source>
        <dbReference type="ARBA" id="ARBA00022771"/>
    </source>
</evidence>
<dbReference type="Pfam" id="PF01936">
    <property type="entry name" value="NYN"/>
    <property type="match status" value="1"/>
</dbReference>
<dbReference type="InterPro" id="IPR036855">
    <property type="entry name" value="Znf_CCCH_sf"/>
</dbReference>
<evidence type="ECO:0000256" key="5">
    <source>
        <dbReference type="SAM" id="MobiDB-lite"/>
    </source>
</evidence>
<protein>
    <recommendedName>
        <fullName evidence="6">C3H1-type domain-containing protein</fullName>
    </recommendedName>
</protein>
<sequence length="327" mass="35904">MRPGTIGSTQRAERGLGIRAGMRPVKKATMCKYIAKGFCRLGQQCPFAHTAQERDALRSQQSLDAFAPPAVPTFDTPTEPQDTTPASYSPSSMSSRGGANGKPMPYSASATGAGSNATTPTLQPVDMKSTQPQSIPITSSPVPAALDSAGSPSRALPWRGNASLIIDGAYLCKSFKSVSLPGIKDIERYIGLIEERWGFGVSTYHSLYVSTNPKYLRPRERELALRQLHKHLRNELCFEVWEADLKENGTQAGADCKITIELLKMARHDKISAIVLLAGDRDFLPALEEIKRNEIYRKEVYLLTWEASSSQHLGTHVVERLCLDQVN</sequence>
<dbReference type="EMBL" id="CDMY01000291">
    <property type="protein sequence ID" value="CEL99885.1"/>
    <property type="molecule type" value="Genomic_DNA"/>
</dbReference>
<feature type="region of interest" description="Disordered" evidence="5">
    <location>
        <begin position="67"/>
        <end position="153"/>
    </location>
</feature>
<dbReference type="Gene3D" id="4.10.1000.10">
    <property type="entry name" value="Zinc finger, CCCH-type"/>
    <property type="match status" value="1"/>
</dbReference>
<feature type="zinc finger region" description="C3H1-type" evidence="4">
    <location>
        <begin position="26"/>
        <end position="52"/>
    </location>
</feature>
<dbReference type="InParanoid" id="A0A0G4EQH1"/>
<dbReference type="InterPro" id="IPR021139">
    <property type="entry name" value="NYN"/>
</dbReference>
<feature type="compositionally biased region" description="Polar residues" evidence="5">
    <location>
        <begin position="128"/>
        <end position="141"/>
    </location>
</feature>
<feature type="compositionally biased region" description="Low complexity" evidence="5">
    <location>
        <begin position="107"/>
        <end position="121"/>
    </location>
</feature>
<accession>A0A0G4EQH1</accession>
<dbReference type="PROSITE" id="PS50103">
    <property type="entry name" value="ZF_C3H1"/>
    <property type="match status" value="1"/>
</dbReference>
<evidence type="ECO:0000313" key="7">
    <source>
        <dbReference type="EMBL" id="CEL99885.1"/>
    </source>
</evidence>
<evidence type="ECO:0000259" key="6">
    <source>
        <dbReference type="PROSITE" id="PS50103"/>
    </source>
</evidence>
<organism evidence="7 8">
    <name type="scientific">Vitrella brassicaformis (strain CCMP3155)</name>
    <dbReference type="NCBI Taxonomy" id="1169540"/>
    <lineage>
        <taxon>Eukaryota</taxon>
        <taxon>Sar</taxon>
        <taxon>Alveolata</taxon>
        <taxon>Colpodellida</taxon>
        <taxon>Vitrellaceae</taxon>
        <taxon>Vitrella</taxon>
    </lineage>
</organism>
<dbReference type="VEuPathDB" id="CryptoDB:Vbra_4046"/>
<feature type="compositionally biased region" description="Polar residues" evidence="5">
    <location>
        <begin position="75"/>
        <end position="86"/>
    </location>
</feature>
<evidence type="ECO:0000256" key="4">
    <source>
        <dbReference type="PROSITE-ProRule" id="PRU00723"/>
    </source>
</evidence>
<keyword evidence="3 4" id="KW-0862">Zinc</keyword>
<keyword evidence="8" id="KW-1185">Reference proteome</keyword>
<feature type="domain" description="C3H1-type" evidence="6">
    <location>
        <begin position="26"/>
        <end position="52"/>
    </location>
</feature>
<reference evidence="7 8" key="1">
    <citation type="submission" date="2014-11" db="EMBL/GenBank/DDBJ databases">
        <authorList>
            <person name="Zhu J."/>
            <person name="Qi W."/>
            <person name="Song R."/>
        </authorList>
    </citation>
    <scope>NUCLEOTIDE SEQUENCE [LARGE SCALE GENOMIC DNA]</scope>
</reference>
<proteinExistence type="predicted"/>
<dbReference type="Proteomes" id="UP000041254">
    <property type="component" value="Unassembled WGS sequence"/>
</dbReference>
<gene>
    <name evidence="7" type="ORF">Vbra_4046</name>
</gene>
<dbReference type="Gene3D" id="3.40.50.1010">
    <property type="entry name" value="5'-nuclease"/>
    <property type="match status" value="1"/>
</dbReference>
<name>A0A0G4EQH1_VITBC</name>